<reference evidence="2" key="1">
    <citation type="journal article" date="2020" name="mSystems">
        <title>Genome- and Community-Level Interaction Insights into Carbon Utilization and Element Cycling Functions of Hydrothermarchaeota in Hydrothermal Sediment.</title>
        <authorList>
            <person name="Zhou Z."/>
            <person name="Liu Y."/>
            <person name="Xu W."/>
            <person name="Pan J."/>
            <person name="Luo Z.H."/>
            <person name="Li M."/>
        </authorList>
    </citation>
    <scope>NUCLEOTIDE SEQUENCE [LARGE SCALE GENOMIC DNA]</scope>
    <source>
        <strain evidence="2">SpSt-413</strain>
    </source>
</reference>
<accession>A0A7C4AC22</accession>
<name>A0A7C4AC22_9BACT</name>
<dbReference type="InterPro" id="IPR011990">
    <property type="entry name" value="TPR-like_helical_dom_sf"/>
</dbReference>
<dbReference type="Gene3D" id="1.25.40.10">
    <property type="entry name" value="Tetratricopeptide repeat domain"/>
    <property type="match status" value="1"/>
</dbReference>
<gene>
    <name evidence="2" type="ORF">ENR59_02505</name>
</gene>
<dbReference type="EMBL" id="DSRP01000175">
    <property type="protein sequence ID" value="HGG91808.1"/>
    <property type="molecule type" value="Genomic_DNA"/>
</dbReference>
<dbReference type="PROSITE" id="PS50005">
    <property type="entry name" value="TPR"/>
    <property type="match status" value="1"/>
</dbReference>
<organism evidence="2">
    <name type="scientific">Fundidesulfovibrio putealis</name>
    <dbReference type="NCBI Taxonomy" id="270496"/>
    <lineage>
        <taxon>Bacteria</taxon>
        <taxon>Pseudomonadati</taxon>
        <taxon>Thermodesulfobacteriota</taxon>
        <taxon>Desulfovibrionia</taxon>
        <taxon>Desulfovibrionales</taxon>
        <taxon>Desulfovibrionaceae</taxon>
        <taxon>Fundidesulfovibrio</taxon>
    </lineage>
</organism>
<protein>
    <submittedName>
        <fullName evidence="2">Tetratricopeptide repeat protein</fullName>
    </submittedName>
</protein>
<proteinExistence type="predicted"/>
<dbReference type="SMART" id="SM00028">
    <property type="entry name" value="TPR"/>
    <property type="match status" value="4"/>
</dbReference>
<dbReference type="PANTHER" id="PTHR44998:SF1">
    <property type="entry name" value="UDP-N-ACETYLGLUCOSAMINE--PEPTIDE N-ACETYLGLUCOSAMINYLTRANSFERASE 110 KDA SUBUNIT"/>
    <property type="match status" value="1"/>
</dbReference>
<keyword evidence="1" id="KW-0802">TPR repeat</keyword>
<evidence type="ECO:0000313" key="2">
    <source>
        <dbReference type="EMBL" id="HGG91808.1"/>
    </source>
</evidence>
<sequence length="216" mass="24674">MDAIISIQLLDGNHLPTATRRAVPKDDFLADYTLEPDLGYRLLTQRILTGDNYRIQGLNVEAKIEYSKALRIDEDNIRGLFGLGLAYLALNQLEKGRYTFEKLVGLDESFCTEHKHLFNEFGIALRKKGLLDEALAFYRRARELCSDDENLLLNIARARYEKGDTEAAYEALRESLELSPGFREALAFLAYMRRSGLQPLDPPLRHFFDSLTAPEK</sequence>
<dbReference type="SUPFAM" id="SSF48452">
    <property type="entry name" value="TPR-like"/>
    <property type="match status" value="1"/>
</dbReference>
<feature type="repeat" description="TPR" evidence="1">
    <location>
        <begin position="149"/>
        <end position="182"/>
    </location>
</feature>
<dbReference type="GO" id="GO:0016757">
    <property type="term" value="F:glycosyltransferase activity"/>
    <property type="evidence" value="ECO:0007669"/>
    <property type="project" value="TreeGrafter"/>
</dbReference>
<dbReference type="AlphaFoldDB" id="A0A7C4AC22"/>
<evidence type="ECO:0000256" key="1">
    <source>
        <dbReference type="PROSITE-ProRule" id="PRU00339"/>
    </source>
</evidence>
<dbReference type="PANTHER" id="PTHR44998">
    <property type="match status" value="1"/>
</dbReference>
<dbReference type="InterPro" id="IPR019734">
    <property type="entry name" value="TPR_rpt"/>
</dbReference>
<comment type="caution">
    <text evidence="2">The sequence shown here is derived from an EMBL/GenBank/DDBJ whole genome shotgun (WGS) entry which is preliminary data.</text>
</comment>
<dbReference type="GO" id="GO:0006493">
    <property type="term" value="P:protein O-linked glycosylation"/>
    <property type="evidence" value="ECO:0007669"/>
    <property type="project" value="TreeGrafter"/>
</dbReference>
<dbReference type="Pfam" id="PF13181">
    <property type="entry name" value="TPR_8"/>
    <property type="match status" value="2"/>
</dbReference>